<feature type="region of interest" description="Disordered" evidence="1">
    <location>
        <begin position="1"/>
        <end position="46"/>
    </location>
</feature>
<proteinExistence type="predicted"/>
<accession>A0ABP9X5P7</accession>
<organism evidence="2 3">
    <name type="scientific">Herpetosiphon gulosus</name>
    <dbReference type="NCBI Taxonomy" id="1973496"/>
    <lineage>
        <taxon>Bacteria</taxon>
        <taxon>Bacillati</taxon>
        <taxon>Chloroflexota</taxon>
        <taxon>Chloroflexia</taxon>
        <taxon>Herpetosiphonales</taxon>
        <taxon>Herpetosiphonaceae</taxon>
        <taxon>Herpetosiphon</taxon>
    </lineage>
</organism>
<keyword evidence="3" id="KW-1185">Reference proteome</keyword>
<reference evidence="2 3" key="1">
    <citation type="submission" date="2024-02" db="EMBL/GenBank/DDBJ databases">
        <title>Herpetosiphon gulosus NBRC 112829.</title>
        <authorList>
            <person name="Ichikawa N."/>
            <person name="Katano-Makiyama Y."/>
            <person name="Hidaka K."/>
        </authorList>
    </citation>
    <scope>NUCLEOTIDE SEQUENCE [LARGE SCALE GENOMIC DNA]</scope>
    <source>
        <strain evidence="2 3">NBRC 112829</strain>
    </source>
</reference>
<comment type="caution">
    <text evidence="2">The sequence shown here is derived from an EMBL/GenBank/DDBJ whole genome shotgun (WGS) entry which is preliminary data.</text>
</comment>
<gene>
    <name evidence="2" type="ORF">Hgul01_03984</name>
</gene>
<evidence type="ECO:0000313" key="3">
    <source>
        <dbReference type="Proteomes" id="UP001428290"/>
    </source>
</evidence>
<dbReference type="EMBL" id="BAABRU010000016">
    <property type="protein sequence ID" value="GAA5530166.1"/>
    <property type="molecule type" value="Genomic_DNA"/>
</dbReference>
<name>A0ABP9X5P7_9CHLR</name>
<sequence>MGLAAGSCQCTAPRPHARRGGTTPAVRPFPAAVGEGARGEGTSTGC</sequence>
<evidence type="ECO:0000256" key="1">
    <source>
        <dbReference type="SAM" id="MobiDB-lite"/>
    </source>
</evidence>
<dbReference type="Proteomes" id="UP001428290">
    <property type="component" value="Unassembled WGS sequence"/>
</dbReference>
<protein>
    <submittedName>
        <fullName evidence="2">Uncharacterized protein</fullName>
    </submittedName>
</protein>
<evidence type="ECO:0000313" key="2">
    <source>
        <dbReference type="EMBL" id="GAA5530166.1"/>
    </source>
</evidence>